<accession>A0ABD5EZB9</accession>
<keyword evidence="3" id="KW-1185">Reference proteome</keyword>
<evidence type="ECO:0000313" key="3">
    <source>
        <dbReference type="Proteomes" id="UP001183535"/>
    </source>
</evidence>
<comment type="caution">
    <text evidence="2">The sequence shown here is derived from an EMBL/GenBank/DDBJ whole genome shotgun (WGS) entry which is preliminary data.</text>
</comment>
<dbReference type="RefSeq" id="WP_093836412.1">
    <property type="nucleotide sequence ID" value="NZ_JAVRES010000030.1"/>
</dbReference>
<dbReference type="EMBL" id="JAVRES010000030">
    <property type="protein sequence ID" value="MDT0439714.1"/>
    <property type="molecule type" value="Genomic_DNA"/>
</dbReference>
<dbReference type="Proteomes" id="UP001183535">
    <property type="component" value="Unassembled WGS sequence"/>
</dbReference>
<protein>
    <submittedName>
        <fullName evidence="2">Uncharacterized protein</fullName>
    </submittedName>
</protein>
<proteinExistence type="predicted"/>
<dbReference type="AlphaFoldDB" id="A0ABD5EZB9"/>
<sequence length="118" mass="12725">MTDFHAEAIKVYETTRSSDTRGIISALLHLAETMAPAVPSSPGGGTSLSWQGPALAYVQGNRHQKMSVDHLAKWLTQQGFDVDKDAVSRGMWELHGAGRVGVHTGGDQPVFSAVPERR</sequence>
<evidence type="ECO:0000313" key="2">
    <source>
        <dbReference type="EMBL" id="MDT0439714.1"/>
    </source>
</evidence>
<organism evidence="2 3">
    <name type="scientific">Streptomyces doudnae</name>
    <dbReference type="NCBI Taxonomy" id="3075536"/>
    <lineage>
        <taxon>Bacteria</taxon>
        <taxon>Bacillati</taxon>
        <taxon>Actinomycetota</taxon>
        <taxon>Actinomycetes</taxon>
        <taxon>Kitasatosporales</taxon>
        <taxon>Streptomycetaceae</taxon>
        <taxon>Streptomyces</taxon>
    </lineage>
</organism>
<feature type="region of interest" description="Disordered" evidence="1">
    <location>
        <begin position="98"/>
        <end position="118"/>
    </location>
</feature>
<reference evidence="3" key="1">
    <citation type="submission" date="2023-07" db="EMBL/GenBank/DDBJ databases">
        <title>30 novel species of actinomycetes from the DSMZ collection.</title>
        <authorList>
            <person name="Nouioui I."/>
        </authorList>
    </citation>
    <scope>NUCLEOTIDE SEQUENCE [LARGE SCALE GENOMIC DNA]</scope>
    <source>
        <strain evidence="3">DSM 41981</strain>
    </source>
</reference>
<gene>
    <name evidence="2" type="ORF">RM877_34160</name>
</gene>
<evidence type="ECO:0000256" key="1">
    <source>
        <dbReference type="SAM" id="MobiDB-lite"/>
    </source>
</evidence>
<name>A0ABD5EZB9_9ACTN</name>